<proteinExistence type="inferred from homology"/>
<dbReference type="GO" id="GO:0010181">
    <property type="term" value="F:FMN binding"/>
    <property type="evidence" value="ECO:0007669"/>
    <property type="project" value="InterPro"/>
</dbReference>
<protein>
    <submittedName>
        <fullName evidence="12">NADH:flavin oxidoreductase</fullName>
    </submittedName>
</protein>
<dbReference type="PRINTS" id="PR00368">
    <property type="entry name" value="FADPNR"/>
</dbReference>
<keyword evidence="8" id="KW-0408">Iron</keyword>
<dbReference type="Gene3D" id="3.20.20.70">
    <property type="entry name" value="Aldolase class I"/>
    <property type="match status" value="1"/>
</dbReference>
<dbReference type="InterPro" id="IPR051793">
    <property type="entry name" value="NADH:flavin_oxidoreductase"/>
</dbReference>
<dbReference type="AlphaFoldDB" id="A0A0A8B418"/>
<keyword evidence="9" id="KW-0411">Iron-sulfur</keyword>
<gene>
    <name evidence="12" type="ORF">JI75_05095</name>
</gene>
<dbReference type="InterPro" id="IPR036188">
    <property type="entry name" value="FAD/NAD-bd_sf"/>
</dbReference>
<evidence type="ECO:0000256" key="6">
    <source>
        <dbReference type="ARBA" id="ARBA00022723"/>
    </source>
</evidence>
<dbReference type="PANTHER" id="PTHR42917">
    <property type="entry name" value="2,4-DIENOYL-COA REDUCTASE"/>
    <property type="match status" value="1"/>
</dbReference>
<dbReference type="Pfam" id="PF07992">
    <property type="entry name" value="Pyr_redox_2"/>
    <property type="match status" value="1"/>
</dbReference>
<evidence type="ECO:0000256" key="1">
    <source>
        <dbReference type="ARBA" id="ARBA00001917"/>
    </source>
</evidence>
<comment type="similarity">
    <text evidence="3">In the N-terminal section; belongs to the NADH:flavin oxidoreductase/NADH oxidase family.</text>
</comment>
<dbReference type="Proteomes" id="UP000031121">
    <property type="component" value="Chromosome"/>
</dbReference>
<dbReference type="InterPro" id="IPR013785">
    <property type="entry name" value="Aldolase_TIM"/>
</dbReference>
<evidence type="ECO:0000256" key="9">
    <source>
        <dbReference type="ARBA" id="ARBA00023014"/>
    </source>
</evidence>
<keyword evidence="4" id="KW-0285">Flavoprotein</keyword>
<organism evidence="12 13">
    <name type="scientific">Berryella intestinalis</name>
    <dbReference type="NCBI Taxonomy" id="1531429"/>
    <lineage>
        <taxon>Bacteria</taxon>
        <taxon>Bacillati</taxon>
        <taxon>Actinomycetota</taxon>
        <taxon>Coriobacteriia</taxon>
        <taxon>Eggerthellales</taxon>
        <taxon>Eggerthellaceae</taxon>
        <taxon>Berryella</taxon>
    </lineage>
</organism>
<evidence type="ECO:0000256" key="2">
    <source>
        <dbReference type="ARBA" id="ARBA00001966"/>
    </source>
</evidence>
<dbReference type="PANTHER" id="PTHR42917:SF2">
    <property type="entry name" value="2,4-DIENOYL-COA REDUCTASE [(2E)-ENOYL-COA-PRODUCING]"/>
    <property type="match status" value="1"/>
</dbReference>
<dbReference type="NCBIfam" id="TIGR01409">
    <property type="entry name" value="TAT_signal_seq"/>
    <property type="match status" value="1"/>
</dbReference>
<reference evidence="13" key="1">
    <citation type="submission" date="2014-08" db="EMBL/GenBank/DDBJ databases">
        <title>Coriobacteriaceae sp. complete genome.</title>
        <authorList>
            <person name="Looft T."/>
            <person name="Bayles D.O."/>
            <person name="Stanton T.B."/>
        </authorList>
    </citation>
    <scope>NUCLEOTIDE SEQUENCE [LARGE SCALE GENOMIC DNA]</scope>
    <source>
        <strain evidence="13">68-1-3</strain>
    </source>
</reference>
<comment type="cofactor">
    <cofactor evidence="1">
        <name>FMN</name>
        <dbReference type="ChEBI" id="CHEBI:58210"/>
    </cofactor>
</comment>
<dbReference type="Pfam" id="PF00724">
    <property type="entry name" value="Oxidored_FMN"/>
    <property type="match status" value="1"/>
</dbReference>
<dbReference type="HOGENOM" id="CLU_012153_1_2_11"/>
<dbReference type="KEGG" id="cbac:JI75_05095"/>
<name>A0A0A8B418_9ACTN</name>
<evidence type="ECO:0000313" key="13">
    <source>
        <dbReference type="Proteomes" id="UP000031121"/>
    </source>
</evidence>
<evidence type="ECO:0000313" key="12">
    <source>
        <dbReference type="EMBL" id="AJC12135.1"/>
    </source>
</evidence>
<accession>A0A0A8B418</accession>
<evidence type="ECO:0000256" key="7">
    <source>
        <dbReference type="ARBA" id="ARBA00023002"/>
    </source>
</evidence>
<comment type="cofactor">
    <cofactor evidence="2">
        <name>[4Fe-4S] cluster</name>
        <dbReference type="ChEBI" id="CHEBI:49883"/>
    </cofactor>
</comment>
<dbReference type="Gene3D" id="3.40.50.720">
    <property type="entry name" value="NAD(P)-binding Rossmann-like Domain"/>
    <property type="match status" value="1"/>
</dbReference>
<evidence type="ECO:0000259" key="11">
    <source>
        <dbReference type="Pfam" id="PF07992"/>
    </source>
</evidence>
<evidence type="ECO:0000256" key="3">
    <source>
        <dbReference type="ARBA" id="ARBA00011048"/>
    </source>
</evidence>
<dbReference type="GO" id="GO:0016491">
    <property type="term" value="F:oxidoreductase activity"/>
    <property type="evidence" value="ECO:0007669"/>
    <property type="project" value="UniProtKB-KW"/>
</dbReference>
<dbReference type="InterPro" id="IPR023753">
    <property type="entry name" value="FAD/NAD-binding_dom"/>
</dbReference>
<dbReference type="InterPro" id="IPR001155">
    <property type="entry name" value="OxRdtase_FMN_N"/>
</dbReference>
<feature type="domain" description="FAD/NAD(P)-binding" evidence="11">
    <location>
        <begin position="482"/>
        <end position="694"/>
    </location>
</feature>
<dbReference type="GO" id="GO:0051536">
    <property type="term" value="F:iron-sulfur cluster binding"/>
    <property type="evidence" value="ECO:0007669"/>
    <property type="project" value="UniProtKB-KW"/>
</dbReference>
<evidence type="ECO:0000256" key="4">
    <source>
        <dbReference type="ARBA" id="ARBA00022630"/>
    </source>
</evidence>
<keyword evidence="7" id="KW-0560">Oxidoreductase</keyword>
<evidence type="ECO:0000256" key="5">
    <source>
        <dbReference type="ARBA" id="ARBA00022643"/>
    </source>
</evidence>
<sequence>MGNDGFTRRGFLKGAAWGVAGAGAAALGLPGCAPKAKEPSAAAAGSQQADDLLWTARINPQDEDYRGTDSDLATLFSPWSLGSIGLSHRMVKSAAGSACYLAGLTDELFQYYLNFARGGVELIWVEGEAFSIPEDGSEVPRETSAFFRRLADECASFGASLGLQWAPFGRPVDSLTVDQIHSIEDKGAATAVALKDMGFKAIEINAAGFNQGELFNSRFHNTRTDEYGAQSIENRARFVCETIRKIKDACGGDFAVQVLLDAIEENDNLDNNATLMTLDSQVTDPFSKAMTIEESIALAKLFEKAGADSLHLRLGPLNNHPCQFASDLYFILAGIEGATGFGTVFDFDRHFQGLLDGSHSGAGMLLDVAARFKKEVSIPCGVVTYMDPAHAPEFFERALADGKCDFYVLNRPLTVDSDYVGKLREGRRDEIAPCTRCLHCHAGSNEMNAAMSYCRVNALTQRVMRQGGPSSYELPALKEKKRVAVVGGGPAGMEAARIAAARGHEVTLYEKSGALGGAVSFASTVKGPHENLDDLVAYLARQCELAGVETVLGTEVTAQVLAEAAFDAVVFATGAKRPALEVDGAAVVELADFMAKDLGEDVVVYGSSAQAFDAALWLTVRKKRVTIVTPDGVDALDMQQSMHAKRFMTSALYALGVKVYTESDIVSGSEGSLRVSSRAMGVEVDVPCDTVVNAGTWQADTALADSFAGEKFAVGDCAAPFNIALAIRSGNDAGRAI</sequence>
<dbReference type="OrthoDB" id="3169239at2"/>
<keyword evidence="6" id="KW-0479">Metal-binding</keyword>
<dbReference type="SUPFAM" id="SSF51395">
    <property type="entry name" value="FMN-linked oxidoreductases"/>
    <property type="match status" value="1"/>
</dbReference>
<dbReference type="InterPro" id="IPR019546">
    <property type="entry name" value="TAT_signal_bac_arc"/>
</dbReference>
<keyword evidence="5" id="KW-0288">FMN</keyword>
<feature type="domain" description="NADH:flavin oxidoreductase/NADH oxidase N-terminal" evidence="10">
    <location>
        <begin position="170"/>
        <end position="265"/>
    </location>
</feature>
<dbReference type="PROSITE" id="PS51318">
    <property type="entry name" value="TAT"/>
    <property type="match status" value="1"/>
</dbReference>
<dbReference type="SUPFAM" id="SSF51905">
    <property type="entry name" value="FAD/NAD(P)-binding domain"/>
    <property type="match status" value="1"/>
</dbReference>
<dbReference type="RefSeq" id="WP_039689227.1">
    <property type="nucleotide sequence ID" value="NZ_CP009302.1"/>
</dbReference>
<keyword evidence="13" id="KW-1185">Reference proteome</keyword>
<dbReference type="GO" id="GO:0046872">
    <property type="term" value="F:metal ion binding"/>
    <property type="evidence" value="ECO:0007669"/>
    <property type="project" value="UniProtKB-KW"/>
</dbReference>
<reference evidence="12 13" key="2">
    <citation type="journal article" date="2015" name="Genome Announc.">
        <title>Complete Genome Sequence of Coriobacteriaceae Strain 68-1-3, a Novel Mucus-Degrading Isolate from the Swine Intestinal Tract.</title>
        <authorList>
            <person name="Looft T."/>
            <person name="Bayles D.O."/>
            <person name="Alt D.P."/>
            <person name="Stanton T.B."/>
        </authorList>
    </citation>
    <scope>NUCLEOTIDE SEQUENCE [LARGE SCALE GENOMIC DNA]</scope>
    <source>
        <strain evidence="12 13">68-1-3</strain>
    </source>
</reference>
<dbReference type="Gene3D" id="3.50.50.60">
    <property type="entry name" value="FAD/NAD(P)-binding domain"/>
    <property type="match status" value="1"/>
</dbReference>
<dbReference type="InterPro" id="IPR006311">
    <property type="entry name" value="TAT_signal"/>
</dbReference>
<evidence type="ECO:0000256" key="8">
    <source>
        <dbReference type="ARBA" id="ARBA00023004"/>
    </source>
</evidence>
<dbReference type="EMBL" id="CP009302">
    <property type="protein sequence ID" value="AJC12135.1"/>
    <property type="molecule type" value="Genomic_DNA"/>
</dbReference>
<evidence type="ECO:0000259" key="10">
    <source>
        <dbReference type="Pfam" id="PF00724"/>
    </source>
</evidence>
<dbReference type="STRING" id="1531429.JI75_05095"/>